<dbReference type="Gene3D" id="3.40.190.290">
    <property type="match status" value="1"/>
</dbReference>
<reference evidence="6 7" key="1">
    <citation type="submission" date="2019-03" db="EMBL/GenBank/DDBJ databases">
        <title>Genomic Encyclopedia of Type Strains, Phase IV (KMG-IV): sequencing the most valuable type-strain genomes for metagenomic binning, comparative biology and taxonomic classification.</title>
        <authorList>
            <person name="Goeker M."/>
        </authorList>
    </citation>
    <scope>NUCLEOTIDE SEQUENCE [LARGE SCALE GENOMIC DNA]</scope>
    <source>
        <strain evidence="6 7">DSM 9035</strain>
    </source>
</reference>
<dbReference type="InterPro" id="IPR000847">
    <property type="entry name" value="LysR_HTH_N"/>
</dbReference>
<dbReference type="Proteomes" id="UP000294664">
    <property type="component" value="Unassembled WGS sequence"/>
</dbReference>
<keyword evidence="3 6" id="KW-0238">DNA-binding</keyword>
<dbReference type="GO" id="GO:0003700">
    <property type="term" value="F:DNA-binding transcription factor activity"/>
    <property type="evidence" value="ECO:0007669"/>
    <property type="project" value="InterPro"/>
</dbReference>
<dbReference type="AlphaFoldDB" id="A0A4V2UXH4"/>
<comment type="caution">
    <text evidence="6">The sequence shown here is derived from an EMBL/GenBank/DDBJ whole genome shotgun (WGS) entry which is preliminary data.</text>
</comment>
<dbReference type="PROSITE" id="PS50931">
    <property type="entry name" value="HTH_LYSR"/>
    <property type="match status" value="1"/>
</dbReference>
<dbReference type="SUPFAM" id="SSF46785">
    <property type="entry name" value="Winged helix' DNA-binding domain"/>
    <property type="match status" value="1"/>
</dbReference>
<evidence type="ECO:0000256" key="4">
    <source>
        <dbReference type="ARBA" id="ARBA00023163"/>
    </source>
</evidence>
<dbReference type="Pfam" id="PF00126">
    <property type="entry name" value="HTH_1"/>
    <property type="match status" value="1"/>
</dbReference>
<dbReference type="Gene3D" id="1.10.10.10">
    <property type="entry name" value="Winged helix-like DNA-binding domain superfamily/Winged helix DNA-binding domain"/>
    <property type="match status" value="1"/>
</dbReference>
<evidence type="ECO:0000313" key="7">
    <source>
        <dbReference type="Proteomes" id="UP000294664"/>
    </source>
</evidence>
<organism evidence="6 7">
    <name type="scientific">Aquabacter spiritensis</name>
    <dbReference type="NCBI Taxonomy" id="933073"/>
    <lineage>
        <taxon>Bacteria</taxon>
        <taxon>Pseudomonadati</taxon>
        <taxon>Pseudomonadota</taxon>
        <taxon>Alphaproteobacteria</taxon>
        <taxon>Hyphomicrobiales</taxon>
        <taxon>Xanthobacteraceae</taxon>
        <taxon>Aquabacter</taxon>
    </lineage>
</organism>
<feature type="domain" description="HTH lysR-type" evidence="5">
    <location>
        <begin position="8"/>
        <end position="65"/>
    </location>
</feature>
<dbReference type="InterPro" id="IPR036390">
    <property type="entry name" value="WH_DNA-bd_sf"/>
</dbReference>
<dbReference type="RefSeq" id="WP_132032574.1">
    <property type="nucleotide sequence ID" value="NZ_SMAI01000009.1"/>
</dbReference>
<protein>
    <submittedName>
        <fullName evidence="6">DNA-binding transcriptional LysR family regulator</fullName>
    </submittedName>
</protein>
<dbReference type="InterPro" id="IPR005119">
    <property type="entry name" value="LysR_subst-bd"/>
</dbReference>
<dbReference type="OrthoDB" id="7492271at2"/>
<evidence type="ECO:0000259" key="5">
    <source>
        <dbReference type="PROSITE" id="PS50931"/>
    </source>
</evidence>
<dbReference type="PANTHER" id="PTHR30126">
    <property type="entry name" value="HTH-TYPE TRANSCRIPTIONAL REGULATOR"/>
    <property type="match status" value="1"/>
</dbReference>
<comment type="similarity">
    <text evidence="1">Belongs to the LysR transcriptional regulatory family.</text>
</comment>
<dbReference type="FunFam" id="1.10.10.10:FF:000001">
    <property type="entry name" value="LysR family transcriptional regulator"/>
    <property type="match status" value="1"/>
</dbReference>
<dbReference type="PANTHER" id="PTHR30126:SF39">
    <property type="entry name" value="HTH-TYPE TRANSCRIPTIONAL REGULATOR CYSL"/>
    <property type="match status" value="1"/>
</dbReference>
<dbReference type="EMBL" id="SMAI01000009">
    <property type="protein sequence ID" value="TCT03528.1"/>
    <property type="molecule type" value="Genomic_DNA"/>
</dbReference>
<proteinExistence type="inferred from homology"/>
<accession>A0A4V2UXH4</accession>
<evidence type="ECO:0000256" key="2">
    <source>
        <dbReference type="ARBA" id="ARBA00023015"/>
    </source>
</evidence>
<evidence type="ECO:0000256" key="3">
    <source>
        <dbReference type="ARBA" id="ARBA00023125"/>
    </source>
</evidence>
<keyword evidence="2" id="KW-0805">Transcription regulation</keyword>
<evidence type="ECO:0000313" key="6">
    <source>
        <dbReference type="EMBL" id="TCT03528.1"/>
    </source>
</evidence>
<dbReference type="PRINTS" id="PR00039">
    <property type="entry name" value="HTHLYSR"/>
</dbReference>
<keyword evidence="4" id="KW-0804">Transcription</keyword>
<gene>
    <name evidence="6" type="ORF">EDC64_10978</name>
</gene>
<evidence type="ECO:0000256" key="1">
    <source>
        <dbReference type="ARBA" id="ARBA00009437"/>
    </source>
</evidence>
<dbReference type="SUPFAM" id="SSF53850">
    <property type="entry name" value="Periplasmic binding protein-like II"/>
    <property type="match status" value="1"/>
</dbReference>
<sequence length="318" mass="34213">MRSEAIPFDLRTLDIFLAVCDRGSMAGAARQMGLTQPAVSQAVAELETRTGARLFDRSVRPLGLTPAGGVLRQRASALLSEARQIAPMLRETENSRFPLLRAGLVDSLSRALAAPLGATLLREADEASVQAGLTASHAAALLTRQLDLLIGADELEEVAGLERFDVLSEPYILIAPAGTPRPEGPEDLARLAARLPFVRYSARSKTGIEVERHLRRLKLDLPRRLEFDTPQGVTAVVVRGEGFAVSTPLCGFEAGVSQAALACWPLPGPAVVRRLVLVARRQELGRLPRELATFCRSELAAHVAPVLLADMPWLGSSL</sequence>
<name>A0A4V2UXH4_9HYPH</name>
<dbReference type="InterPro" id="IPR036388">
    <property type="entry name" value="WH-like_DNA-bd_sf"/>
</dbReference>
<dbReference type="Pfam" id="PF03466">
    <property type="entry name" value="LysR_substrate"/>
    <property type="match status" value="1"/>
</dbReference>
<dbReference type="GO" id="GO:0000976">
    <property type="term" value="F:transcription cis-regulatory region binding"/>
    <property type="evidence" value="ECO:0007669"/>
    <property type="project" value="TreeGrafter"/>
</dbReference>
<keyword evidence="7" id="KW-1185">Reference proteome</keyword>